<comment type="caution">
    <text evidence="15">The sequence shown here is derived from an EMBL/GenBank/DDBJ whole genome shotgun (WGS) entry which is preliminary data.</text>
</comment>
<evidence type="ECO:0000256" key="2">
    <source>
        <dbReference type="ARBA" id="ARBA00004613"/>
    </source>
</evidence>
<keyword evidence="16" id="KW-1185">Reference proteome</keyword>
<evidence type="ECO:0000313" key="16">
    <source>
        <dbReference type="Proteomes" id="UP000318571"/>
    </source>
</evidence>
<evidence type="ECO:0000256" key="10">
    <source>
        <dbReference type="ARBA" id="ARBA00023098"/>
    </source>
</evidence>
<keyword evidence="9" id="KW-0442">Lipid degradation</keyword>
<dbReference type="SUPFAM" id="SSF48619">
    <property type="entry name" value="Phospholipase A2, PLA2"/>
    <property type="match status" value="1"/>
</dbReference>
<dbReference type="GO" id="GO:0050482">
    <property type="term" value="P:arachidonate secretion"/>
    <property type="evidence" value="ECO:0007669"/>
    <property type="project" value="InterPro"/>
</dbReference>
<evidence type="ECO:0000313" key="15">
    <source>
        <dbReference type="EMBL" id="TRY75227.1"/>
    </source>
</evidence>
<dbReference type="GO" id="GO:0046872">
    <property type="term" value="F:metal ion binding"/>
    <property type="evidence" value="ECO:0007669"/>
    <property type="project" value="UniProtKB-KW"/>
</dbReference>
<dbReference type="GO" id="GO:0006644">
    <property type="term" value="P:phospholipid metabolic process"/>
    <property type="evidence" value="ECO:0007669"/>
    <property type="project" value="InterPro"/>
</dbReference>
<evidence type="ECO:0000256" key="7">
    <source>
        <dbReference type="ARBA" id="ARBA00022801"/>
    </source>
</evidence>
<dbReference type="InterPro" id="IPR036444">
    <property type="entry name" value="PLipase_A2_dom_sf"/>
</dbReference>
<reference evidence="15 16" key="1">
    <citation type="journal article" date="2018" name="Nat. Ecol. Evol.">
        <title>Genomic signatures of mitonuclear coevolution across populations of Tigriopus californicus.</title>
        <authorList>
            <person name="Barreto F.S."/>
            <person name="Watson E.T."/>
            <person name="Lima T.G."/>
            <person name="Willett C.S."/>
            <person name="Edmands S."/>
            <person name="Li W."/>
            <person name="Burton R.S."/>
        </authorList>
    </citation>
    <scope>NUCLEOTIDE SEQUENCE [LARGE SCALE GENOMIC DNA]</scope>
    <source>
        <strain evidence="15 16">San Diego</strain>
    </source>
</reference>
<dbReference type="Gene3D" id="1.20.90.10">
    <property type="entry name" value="Phospholipase A2 domain"/>
    <property type="match status" value="1"/>
</dbReference>
<keyword evidence="6" id="KW-0479">Metal-binding</keyword>
<dbReference type="CDD" id="cd04704">
    <property type="entry name" value="PLA2_bee_venom_like"/>
    <property type="match status" value="1"/>
</dbReference>
<keyword evidence="11" id="KW-1015">Disulfide bond</keyword>
<evidence type="ECO:0000256" key="13">
    <source>
        <dbReference type="SAM" id="Phobius"/>
    </source>
</evidence>
<dbReference type="EMBL" id="VCGU01000005">
    <property type="protein sequence ID" value="TRY75227.1"/>
    <property type="molecule type" value="Genomic_DNA"/>
</dbReference>
<sequence>MERIWIYWGTDKGRLKCKAYIVICALLAFAFISGHPGAPVRFPSVQDVVWHHEQTVGILRFHGGRHHSLIHCNLIIIERVEKEYKQKVLENLARKYPIQEVDFKTMLGIVGACNDLQRGRDPPFKSYPIRPILRNHTKPLSLLTMLKGIVPGTKWCGVNDIANNYHDLGEDFELDKCCRAHDHCPVKIKSFSENYGVRNNHPYTKSHCECDELFFQCLKKSREDKAHAIGNVFFNVLGLQCAEPSFSKVCLSRERVSPNHRDEFQSRAESSKANQTMEKRLLFNWFQTPQNTHEPRCLKWIDDPDGPLQFRFRSPRRQF</sequence>
<organism evidence="15 16">
    <name type="scientific">Tigriopus californicus</name>
    <name type="common">Marine copepod</name>
    <dbReference type="NCBI Taxonomy" id="6832"/>
    <lineage>
        <taxon>Eukaryota</taxon>
        <taxon>Metazoa</taxon>
        <taxon>Ecdysozoa</taxon>
        <taxon>Arthropoda</taxon>
        <taxon>Crustacea</taxon>
        <taxon>Multicrustacea</taxon>
        <taxon>Hexanauplia</taxon>
        <taxon>Copepoda</taxon>
        <taxon>Harpacticoida</taxon>
        <taxon>Harpacticidae</taxon>
        <taxon>Tigriopus</taxon>
    </lineage>
</organism>
<evidence type="ECO:0000256" key="12">
    <source>
        <dbReference type="ARBA" id="ARBA00029903"/>
    </source>
</evidence>
<keyword evidence="10" id="KW-0443">Lipid metabolism</keyword>
<dbReference type="PANTHER" id="PTHR12253">
    <property type="entry name" value="RH14732P"/>
    <property type="match status" value="1"/>
</dbReference>
<name>A0A553PC13_TIGCA</name>
<dbReference type="FunFam" id="1.20.90.10:FF:000002">
    <property type="entry name" value="Phospholipase A2 group III"/>
    <property type="match status" value="1"/>
</dbReference>
<keyword evidence="5" id="KW-0964">Secreted</keyword>
<keyword evidence="13" id="KW-0472">Membrane</keyword>
<dbReference type="AlphaFoldDB" id="A0A553PC13"/>
<keyword evidence="7" id="KW-0378">Hydrolase</keyword>
<protein>
    <recommendedName>
        <fullName evidence="4">Phospholipase A2</fullName>
        <ecNumber evidence="3">3.1.1.4</ecNumber>
    </recommendedName>
    <alternativeName>
        <fullName evidence="12">Phosphatidylcholine 2-acylhydrolase</fullName>
    </alternativeName>
</protein>
<dbReference type="EC" id="3.1.1.4" evidence="3"/>
<dbReference type="InterPro" id="IPR016090">
    <property type="entry name" value="PLA2-like_dom"/>
</dbReference>
<evidence type="ECO:0000256" key="5">
    <source>
        <dbReference type="ARBA" id="ARBA00022525"/>
    </source>
</evidence>
<comment type="subcellular location">
    <subcellularLocation>
        <location evidence="2">Secreted</location>
    </subcellularLocation>
</comment>
<proteinExistence type="predicted"/>
<dbReference type="Proteomes" id="UP000318571">
    <property type="component" value="Chromosome 2"/>
</dbReference>
<evidence type="ECO:0000256" key="11">
    <source>
        <dbReference type="ARBA" id="ARBA00023157"/>
    </source>
</evidence>
<dbReference type="InterPro" id="IPR033113">
    <property type="entry name" value="PLA2_histidine"/>
</dbReference>
<evidence type="ECO:0000256" key="3">
    <source>
        <dbReference type="ARBA" id="ARBA00013278"/>
    </source>
</evidence>
<comment type="cofactor">
    <cofactor evidence="1">
        <name>Ca(2+)</name>
        <dbReference type="ChEBI" id="CHEBI:29108"/>
    </cofactor>
</comment>
<dbReference type="PROSITE" id="PS00118">
    <property type="entry name" value="PA2_HIS"/>
    <property type="match status" value="1"/>
</dbReference>
<keyword evidence="13" id="KW-1133">Transmembrane helix</keyword>
<dbReference type="OrthoDB" id="6075074at2759"/>
<evidence type="ECO:0000256" key="8">
    <source>
        <dbReference type="ARBA" id="ARBA00022837"/>
    </source>
</evidence>
<feature type="transmembrane region" description="Helical" evidence="13">
    <location>
        <begin position="20"/>
        <end position="38"/>
    </location>
</feature>
<dbReference type="GO" id="GO:0005576">
    <property type="term" value="C:extracellular region"/>
    <property type="evidence" value="ECO:0007669"/>
    <property type="project" value="UniProtKB-SubCell"/>
</dbReference>
<dbReference type="STRING" id="6832.A0A553PC13"/>
<dbReference type="GO" id="GO:0004623">
    <property type="term" value="F:phospholipase A2 activity"/>
    <property type="evidence" value="ECO:0007669"/>
    <property type="project" value="UniProtKB-EC"/>
</dbReference>
<accession>A0A553PC13</accession>
<dbReference type="GO" id="GO:0016042">
    <property type="term" value="P:lipid catabolic process"/>
    <property type="evidence" value="ECO:0007669"/>
    <property type="project" value="UniProtKB-KW"/>
</dbReference>
<keyword evidence="8" id="KW-0106">Calcium</keyword>
<dbReference type="Pfam" id="PF05826">
    <property type="entry name" value="Phospholip_A2_2"/>
    <property type="match status" value="1"/>
</dbReference>
<feature type="domain" description="Phospholipase A2-like central" evidence="14">
    <location>
        <begin position="149"/>
        <end position="243"/>
    </location>
</feature>
<evidence type="ECO:0000256" key="6">
    <source>
        <dbReference type="ARBA" id="ARBA00022723"/>
    </source>
</evidence>
<evidence type="ECO:0000259" key="14">
    <source>
        <dbReference type="Pfam" id="PF05826"/>
    </source>
</evidence>
<evidence type="ECO:0000256" key="4">
    <source>
        <dbReference type="ARBA" id="ARBA00021721"/>
    </source>
</evidence>
<evidence type="ECO:0000256" key="9">
    <source>
        <dbReference type="ARBA" id="ARBA00022963"/>
    </source>
</evidence>
<gene>
    <name evidence="15" type="ORF">TCAL_01314</name>
</gene>
<keyword evidence="13" id="KW-0812">Transmembrane</keyword>
<evidence type="ECO:0000256" key="1">
    <source>
        <dbReference type="ARBA" id="ARBA00001913"/>
    </source>
</evidence>